<dbReference type="Proteomes" id="UP000252726">
    <property type="component" value="Segment"/>
</dbReference>
<dbReference type="GeneID" id="79513889"/>
<proteinExistence type="predicted"/>
<protein>
    <submittedName>
        <fullName evidence="1">Uncharacterized protein</fullName>
    </submittedName>
</protein>
<sequence>MKNPVDSPTECGDTVATVTGYSEGVIEMAKKAKQYFSLLTKTDGVWSVQFGDYDRECVEQERDDSYSDEKCRIIKTDDTQAAIDAAVAKLNAA</sequence>
<dbReference type="RefSeq" id="YP_010731768.1">
    <property type="nucleotide sequence ID" value="NC_072811.1"/>
</dbReference>
<name>A0A2Z5H3B9_9CAUD</name>
<dbReference type="EMBL" id="MH362766">
    <property type="protein sequence ID" value="AXC34297.1"/>
    <property type="molecule type" value="Genomic_DNA"/>
</dbReference>
<reference evidence="2" key="1">
    <citation type="submission" date="2018-05" db="EMBL/GenBank/DDBJ databases">
        <title>Exploring Bacteriophages for Innovative Applications.</title>
        <authorList>
            <person name="Olsen N.S."/>
            <person name="Kot W."/>
            <person name="Hansen L.H."/>
        </authorList>
    </citation>
    <scope>NUCLEOTIDE SEQUENCE [LARGE SCALE GENOMIC DNA]</scope>
</reference>
<organism evidence="1 2">
    <name type="scientific">Escherichia phage Halfdan</name>
    <dbReference type="NCBI Taxonomy" id="2234092"/>
    <lineage>
        <taxon>Viruses</taxon>
        <taxon>Duplodnaviria</taxon>
        <taxon>Heunggongvirae</taxon>
        <taxon>Uroviricota</taxon>
        <taxon>Caudoviricetes</taxon>
        <taxon>Halfdanvirus</taxon>
        <taxon>Halfdanvirus halfdan</taxon>
    </lineage>
</organism>
<accession>A0A2Z5H3B9</accession>
<keyword evidence="2" id="KW-1185">Reference proteome</keyword>
<evidence type="ECO:0000313" key="1">
    <source>
        <dbReference type="EMBL" id="AXC34297.1"/>
    </source>
</evidence>
<dbReference type="KEGG" id="vg:79513889"/>
<evidence type="ECO:0000313" key="2">
    <source>
        <dbReference type="Proteomes" id="UP000252726"/>
    </source>
</evidence>